<feature type="transmembrane region" description="Helical" evidence="1">
    <location>
        <begin position="400"/>
        <end position="422"/>
    </location>
</feature>
<feature type="transmembrane region" description="Helical" evidence="1">
    <location>
        <begin position="204"/>
        <end position="231"/>
    </location>
</feature>
<feature type="transmembrane region" description="Helical" evidence="1">
    <location>
        <begin position="367"/>
        <end position="388"/>
    </location>
</feature>
<comment type="caution">
    <text evidence="2">The sequence shown here is derived from an EMBL/GenBank/DDBJ whole genome shotgun (WGS) entry which is preliminary data.</text>
</comment>
<dbReference type="EMBL" id="JARIHO010000022">
    <property type="protein sequence ID" value="KAJ7343820.1"/>
    <property type="molecule type" value="Genomic_DNA"/>
</dbReference>
<dbReference type="AlphaFoldDB" id="A0AAD6ZXX5"/>
<gene>
    <name evidence="2" type="ORF">DFH08DRAFT_1008900</name>
</gene>
<evidence type="ECO:0000256" key="1">
    <source>
        <dbReference type="SAM" id="Phobius"/>
    </source>
</evidence>
<keyword evidence="3" id="KW-1185">Reference proteome</keyword>
<reference evidence="2" key="1">
    <citation type="submission" date="2023-03" db="EMBL/GenBank/DDBJ databases">
        <title>Massive genome expansion in bonnet fungi (Mycena s.s.) driven by repeated elements and novel gene families across ecological guilds.</title>
        <authorList>
            <consortium name="Lawrence Berkeley National Laboratory"/>
            <person name="Harder C.B."/>
            <person name="Miyauchi S."/>
            <person name="Viragh M."/>
            <person name="Kuo A."/>
            <person name="Thoen E."/>
            <person name="Andreopoulos B."/>
            <person name="Lu D."/>
            <person name="Skrede I."/>
            <person name="Drula E."/>
            <person name="Henrissat B."/>
            <person name="Morin E."/>
            <person name="Kohler A."/>
            <person name="Barry K."/>
            <person name="LaButti K."/>
            <person name="Morin E."/>
            <person name="Salamov A."/>
            <person name="Lipzen A."/>
            <person name="Mereny Z."/>
            <person name="Hegedus B."/>
            <person name="Baldrian P."/>
            <person name="Stursova M."/>
            <person name="Weitz H."/>
            <person name="Taylor A."/>
            <person name="Grigoriev I.V."/>
            <person name="Nagy L.G."/>
            <person name="Martin F."/>
            <person name="Kauserud H."/>
        </authorList>
    </citation>
    <scope>NUCLEOTIDE SEQUENCE</scope>
    <source>
        <strain evidence="2">CBHHK002</strain>
    </source>
</reference>
<feature type="transmembrane region" description="Helical" evidence="1">
    <location>
        <begin position="169"/>
        <end position="192"/>
    </location>
</feature>
<keyword evidence="1" id="KW-1133">Transmembrane helix</keyword>
<keyword evidence="1" id="KW-0812">Transmembrane</keyword>
<proteinExistence type="predicted"/>
<protein>
    <submittedName>
        <fullName evidence="2">Uncharacterized protein</fullName>
    </submittedName>
</protein>
<feature type="transmembrane region" description="Helical" evidence="1">
    <location>
        <begin position="288"/>
        <end position="312"/>
    </location>
</feature>
<organism evidence="2 3">
    <name type="scientific">Mycena albidolilacea</name>
    <dbReference type="NCBI Taxonomy" id="1033008"/>
    <lineage>
        <taxon>Eukaryota</taxon>
        <taxon>Fungi</taxon>
        <taxon>Dikarya</taxon>
        <taxon>Basidiomycota</taxon>
        <taxon>Agaricomycotina</taxon>
        <taxon>Agaricomycetes</taxon>
        <taxon>Agaricomycetidae</taxon>
        <taxon>Agaricales</taxon>
        <taxon>Marasmiineae</taxon>
        <taxon>Mycenaceae</taxon>
        <taxon>Mycena</taxon>
    </lineage>
</organism>
<name>A0AAD6ZXX5_9AGAR</name>
<accession>A0AAD6ZXX5</accession>
<feature type="transmembrane region" description="Helical" evidence="1">
    <location>
        <begin position="324"/>
        <end position="346"/>
    </location>
</feature>
<evidence type="ECO:0000313" key="2">
    <source>
        <dbReference type="EMBL" id="KAJ7343820.1"/>
    </source>
</evidence>
<dbReference type="Proteomes" id="UP001218218">
    <property type="component" value="Unassembled WGS sequence"/>
</dbReference>
<evidence type="ECO:0000313" key="3">
    <source>
        <dbReference type="Proteomes" id="UP001218218"/>
    </source>
</evidence>
<sequence>MSAVVRRKLPTFFHNSVRNLMLYALGAEVETFLTLCTGVGNLCIFIHGSLDTILPLLESFPSTVSIPHTIRCTELRDEEATSAALAVLPKLTHLAFDNEGLLLLAHKILSLSRNKVSPQLTTDVRFVVMVSDICAYDDLSLLHPTRAHASMDYVLDSAKFEDHWTTMSFTVSVNSTVLLLYALYVVLFLFSIQTLQRRVPGRKFLLGSAWIMFVLATAGTIIVVSTTAISMRMVYHLVQGYTDSPAHLLRLYQFLALGQDIILAINNLVTDLLFLYRCYVIWGARKSVLVLPAIMILTTVAVGCISGLGYYGLVKLKIIIDTRVPFILGASTNIVLMCLTAGRIWYIRREMQKLTGQRPLLQRYGTAVAIILESGILYCLCVIIYVISISTKQSSVFGTIFNGVAWGLVQVGVNIVPTLILVRVGLGRSTENSLPERSFRSNTTADLSRPIFAAPKEGETLSGPLQIELGDARGW</sequence>
<keyword evidence="1" id="KW-0472">Membrane</keyword>
<feature type="transmembrane region" description="Helical" evidence="1">
    <location>
        <begin position="251"/>
        <end position="276"/>
    </location>
</feature>